<sequence>MGQARWRHCIRSLDRCRDICKITRRRIGTILRNSTDHNPQVRTSNDSRFGQDTRRAVGTRLYTDTEENPGIASHSRRRSFVGDSCSHTQMACCHRSTASFRKPPFPTKSCDEAPSISFGLIRLNKLDGFHAGCV</sequence>
<evidence type="ECO:0000313" key="1">
    <source>
        <dbReference type="EMBL" id="GBN20184.1"/>
    </source>
</evidence>
<comment type="caution">
    <text evidence="1">The sequence shown here is derived from an EMBL/GenBank/DDBJ whole genome shotgun (WGS) entry which is preliminary data.</text>
</comment>
<name>A0A4Y2M0R0_ARAVE</name>
<dbReference type="Proteomes" id="UP000499080">
    <property type="component" value="Unassembled WGS sequence"/>
</dbReference>
<gene>
    <name evidence="1" type="ORF">AVEN_21432_1</name>
</gene>
<protein>
    <submittedName>
        <fullName evidence="1">Uncharacterized protein</fullName>
    </submittedName>
</protein>
<reference evidence="1 2" key="1">
    <citation type="journal article" date="2019" name="Sci. Rep.">
        <title>Orb-weaving spider Araneus ventricosus genome elucidates the spidroin gene catalogue.</title>
        <authorList>
            <person name="Kono N."/>
            <person name="Nakamura H."/>
            <person name="Ohtoshi R."/>
            <person name="Moran D.A.P."/>
            <person name="Shinohara A."/>
            <person name="Yoshida Y."/>
            <person name="Fujiwara M."/>
            <person name="Mori M."/>
            <person name="Tomita M."/>
            <person name="Arakawa K."/>
        </authorList>
    </citation>
    <scope>NUCLEOTIDE SEQUENCE [LARGE SCALE GENOMIC DNA]</scope>
</reference>
<accession>A0A4Y2M0R0</accession>
<keyword evidence="2" id="KW-1185">Reference proteome</keyword>
<dbReference type="AlphaFoldDB" id="A0A4Y2M0R0"/>
<organism evidence="1 2">
    <name type="scientific">Araneus ventricosus</name>
    <name type="common">Orbweaver spider</name>
    <name type="synonym">Epeira ventricosa</name>
    <dbReference type="NCBI Taxonomy" id="182803"/>
    <lineage>
        <taxon>Eukaryota</taxon>
        <taxon>Metazoa</taxon>
        <taxon>Ecdysozoa</taxon>
        <taxon>Arthropoda</taxon>
        <taxon>Chelicerata</taxon>
        <taxon>Arachnida</taxon>
        <taxon>Araneae</taxon>
        <taxon>Araneomorphae</taxon>
        <taxon>Entelegynae</taxon>
        <taxon>Araneoidea</taxon>
        <taxon>Araneidae</taxon>
        <taxon>Araneus</taxon>
    </lineage>
</organism>
<proteinExistence type="predicted"/>
<dbReference type="EMBL" id="BGPR01006579">
    <property type="protein sequence ID" value="GBN20184.1"/>
    <property type="molecule type" value="Genomic_DNA"/>
</dbReference>
<evidence type="ECO:0000313" key="2">
    <source>
        <dbReference type="Proteomes" id="UP000499080"/>
    </source>
</evidence>